<evidence type="ECO:0000313" key="2">
    <source>
        <dbReference type="EMBL" id="SUB93824.1"/>
    </source>
</evidence>
<proteinExistence type="predicted"/>
<organism evidence="2 3">
    <name type="scientific">Prevotella denticola</name>
    <dbReference type="NCBI Taxonomy" id="28129"/>
    <lineage>
        <taxon>Bacteria</taxon>
        <taxon>Pseudomonadati</taxon>
        <taxon>Bacteroidota</taxon>
        <taxon>Bacteroidia</taxon>
        <taxon>Bacteroidales</taxon>
        <taxon>Prevotellaceae</taxon>
        <taxon>Prevotella</taxon>
    </lineage>
</organism>
<name>A0A379EBP7_9BACT</name>
<evidence type="ECO:0000256" key="1">
    <source>
        <dbReference type="SAM" id="Phobius"/>
    </source>
</evidence>
<reference evidence="2 3" key="1">
    <citation type="submission" date="2018-06" db="EMBL/GenBank/DDBJ databases">
        <authorList>
            <consortium name="Pathogen Informatics"/>
            <person name="Doyle S."/>
        </authorList>
    </citation>
    <scope>NUCLEOTIDE SEQUENCE [LARGE SCALE GENOMIC DNA]</scope>
    <source>
        <strain evidence="2 3">NCTC13067</strain>
    </source>
</reference>
<dbReference type="Proteomes" id="UP000255469">
    <property type="component" value="Unassembled WGS sequence"/>
</dbReference>
<feature type="transmembrane region" description="Helical" evidence="1">
    <location>
        <begin position="55"/>
        <end position="74"/>
    </location>
</feature>
<keyword evidence="1" id="KW-0812">Transmembrane</keyword>
<keyword evidence="1" id="KW-1133">Transmembrane helix</keyword>
<evidence type="ECO:0000313" key="3">
    <source>
        <dbReference type="Proteomes" id="UP000255469"/>
    </source>
</evidence>
<keyword evidence="1" id="KW-0472">Membrane</keyword>
<dbReference type="EMBL" id="UGTM01000002">
    <property type="protein sequence ID" value="SUB93824.1"/>
    <property type="molecule type" value="Genomic_DNA"/>
</dbReference>
<protein>
    <submittedName>
        <fullName evidence="2">Uncharacterized protein</fullName>
    </submittedName>
</protein>
<gene>
    <name evidence="2" type="ORF">NCTC13067_01676</name>
</gene>
<accession>A0A379EBP7</accession>
<sequence length="79" mass="8996">MFQRNVIHDSSTISGYAEKRCKVTDFFRTGKAFHRLSLPLSCPLSPCESGQNRNVYFLASSFAISFFAFAICFWKASEE</sequence>
<dbReference type="AlphaFoldDB" id="A0A379EBP7"/>